<reference evidence="2" key="1">
    <citation type="submission" date="2018-11" db="EMBL/GenBank/DDBJ databases">
        <authorList>
            <consortium name="Genoscope - CEA"/>
            <person name="William W."/>
        </authorList>
    </citation>
    <scope>NUCLEOTIDE SEQUENCE</scope>
</reference>
<name>A0A3P5YF46_BRACM</name>
<evidence type="ECO:0000313" key="2">
    <source>
        <dbReference type="EMBL" id="VDC59531.1"/>
    </source>
</evidence>
<organism evidence="2">
    <name type="scientific">Brassica campestris</name>
    <name type="common">Field mustard</name>
    <dbReference type="NCBI Taxonomy" id="3711"/>
    <lineage>
        <taxon>Eukaryota</taxon>
        <taxon>Viridiplantae</taxon>
        <taxon>Streptophyta</taxon>
        <taxon>Embryophyta</taxon>
        <taxon>Tracheophyta</taxon>
        <taxon>Spermatophyta</taxon>
        <taxon>Magnoliopsida</taxon>
        <taxon>eudicotyledons</taxon>
        <taxon>Gunneridae</taxon>
        <taxon>Pentapetalae</taxon>
        <taxon>rosids</taxon>
        <taxon>malvids</taxon>
        <taxon>Brassicales</taxon>
        <taxon>Brassicaceae</taxon>
        <taxon>Brassiceae</taxon>
        <taxon>Brassica</taxon>
    </lineage>
</organism>
<dbReference type="AlphaFoldDB" id="A0A3P5YF46"/>
<dbReference type="EMBL" id="LR031568">
    <property type="protein sequence ID" value="VDC59531.1"/>
    <property type="molecule type" value="Genomic_DNA"/>
</dbReference>
<protein>
    <submittedName>
        <fullName evidence="2">Uncharacterized protein</fullName>
    </submittedName>
</protein>
<accession>A0A3P5YF46</accession>
<keyword evidence="1" id="KW-1133">Transmembrane helix</keyword>
<sequence>MCKIVLEHHVNQSWPNQINILGVALKIVIAKIVVLIRANFKNVLITNVTAESVKKI</sequence>
<keyword evidence="1" id="KW-0812">Transmembrane</keyword>
<evidence type="ECO:0000256" key="1">
    <source>
        <dbReference type="SAM" id="Phobius"/>
    </source>
</evidence>
<gene>
    <name evidence="2" type="ORF">BRAA09T37142Z</name>
</gene>
<proteinExistence type="predicted"/>
<feature type="transmembrane region" description="Helical" evidence="1">
    <location>
        <begin position="18"/>
        <end position="36"/>
    </location>
</feature>
<keyword evidence="1" id="KW-0472">Membrane</keyword>